<dbReference type="Proteomes" id="UP000184292">
    <property type="component" value="Unassembled WGS sequence"/>
</dbReference>
<feature type="signal peptide" evidence="1">
    <location>
        <begin position="1"/>
        <end position="19"/>
    </location>
</feature>
<dbReference type="GO" id="GO:0006508">
    <property type="term" value="P:proteolysis"/>
    <property type="evidence" value="ECO:0007669"/>
    <property type="project" value="UniProtKB-KW"/>
</dbReference>
<dbReference type="EMBL" id="FQYO01000003">
    <property type="protein sequence ID" value="SHI76645.1"/>
    <property type="molecule type" value="Genomic_DNA"/>
</dbReference>
<feature type="domain" description="Peptidase M16 C-terminal" evidence="3">
    <location>
        <begin position="187"/>
        <end position="361"/>
    </location>
</feature>
<dbReference type="InterPro" id="IPR011249">
    <property type="entry name" value="Metalloenz_LuxS/M16"/>
</dbReference>
<proteinExistence type="predicted"/>
<evidence type="ECO:0000259" key="3">
    <source>
        <dbReference type="Pfam" id="PF05193"/>
    </source>
</evidence>
<evidence type="ECO:0000313" key="4">
    <source>
        <dbReference type="EMBL" id="SHI76645.1"/>
    </source>
</evidence>
<dbReference type="OrthoDB" id="9811314at2"/>
<reference evidence="4 5" key="1">
    <citation type="submission" date="2016-11" db="EMBL/GenBank/DDBJ databases">
        <authorList>
            <person name="Jaros S."/>
            <person name="Januszkiewicz K."/>
            <person name="Wedrychowicz H."/>
        </authorList>
    </citation>
    <scope>NUCLEOTIDE SEQUENCE [LARGE SCALE GENOMIC DNA]</scope>
    <source>
        <strain evidence="4 5">DSM 100565</strain>
    </source>
</reference>
<keyword evidence="4" id="KW-0645">Protease</keyword>
<feature type="chain" id="PRO_5012635629" evidence="1">
    <location>
        <begin position="20"/>
        <end position="436"/>
    </location>
</feature>
<dbReference type="STRING" id="1447782.SAMN05444417_1597"/>
<dbReference type="Gene3D" id="3.30.830.10">
    <property type="entry name" value="Metalloenzyme, LuxS/M16 peptidase-like"/>
    <property type="match status" value="2"/>
</dbReference>
<dbReference type="InterPro" id="IPR007863">
    <property type="entry name" value="Peptidase_M16_C"/>
</dbReference>
<evidence type="ECO:0000313" key="5">
    <source>
        <dbReference type="Proteomes" id="UP000184292"/>
    </source>
</evidence>
<gene>
    <name evidence="4" type="ORF">SAMN05444417_1597</name>
</gene>
<dbReference type="PANTHER" id="PTHR11851">
    <property type="entry name" value="METALLOPROTEASE"/>
    <property type="match status" value="1"/>
</dbReference>
<dbReference type="PANTHER" id="PTHR11851:SF224">
    <property type="entry name" value="PROCESSING PROTEASE"/>
    <property type="match status" value="1"/>
</dbReference>
<accession>A0A1M6DTZ6</accession>
<evidence type="ECO:0000259" key="2">
    <source>
        <dbReference type="Pfam" id="PF00675"/>
    </source>
</evidence>
<dbReference type="Pfam" id="PF00675">
    <property type="entry name" value="Peptidase_M16"/>
    <property type="match status" value="1"/>
</dbReference>
<name>A0A1M6DTZ6_9RHOB</name>
<dbReference type="InterPro" id="IPR050361">
    <property type="entry name" value="MPP/UQCRC_Complex"/>
</dbReference>
<feature type="domain" description="Peptidase M16 N-terminal" evidence="2">
    <location>
        <begin position="46"/>
        <end position="176"/>
    </location>
</feature>
<protein>
    <submittedName>
        <fullName evidence="4">Zinc protease</fullName>
    </submittedName>
</protein>
<keyword evidence="4" id="KW-0378">Hydrolase</keyword>
<organism evidence="4 5">
    <name type="scientific">Wenxinia saemankumensis</name>
    <dbReference type="NCBI Taxonomy" id="1447782"/>
    <lineage>
        <taxon>Bacteria</taxon>
        <taxon>Pseudomonadati</taxon>
        <taxon>Pseudomonadota</taxon>
        <taxon>Alphaproteobacteria</taxon>
        <taxon>Rhodobacterales</taxon>
        <taxon>Roseobacteraceae</taxon>
        <taxon>Wenxinia</taxon>
    </lineage>
</organism>
<dbReference type="GO" id="GO:0008233">
    <property type="term" value="F:peptidase activity"/>
    <property type="evidence" value="ECO:0007669"/>
    <property type="project" value="UniProtKB-KW"/>
</dbReference>
<keyword evidence="5" id="KW-1185">Reference proteome</keyword>
<dbReference type="RefSeq" id="WP_073327977.1">
    <property type="nucleotide sequence ID" value="NZ_FQYO01000003.1"/>
</dbReference>
<sequence>MLRLALALSLLALAPAARAQIAIQTETSPGGVPFWLVEEDALPFIALEIFWKGGASLEPGEIRGATNLMMATLEEGSGDMDAQAFQAAREDLAASFGFDAYDDSVAVSARVLTENRDEALDLLRQAITDPAFAPADVDRVRGQVLAGLARDEVTPNRIAGDAFWSMAFPDHPYGSNMDGTVETVSALTPDDLRAVKDMVLTRERVSVGIVGDITAAEAGPMIDALLGGLPATAPPLPAAAEYALEGGVEVIPFETPQSVAIFGQPAPSRDDPDFFAAYVLNHILGGGSFESRLMDEVREQRGLTYGIGTNILNRDQADIWIGSVASANDRIAEAIEVTREVWADIAETGVTEAELEEAKTYLTGEYPLRFDGNGPIAEILAGMQYQGLPASYVTDRNSYIEAVTMADIRRVAAEWLDAEALQFVVVGQPEGLEEAE</sequence>
<dbReference type="SUPFAM" id="SSF63411">
    <property type="entry name" value="LuxS/MPP-like metallohydrolase"/>
    <property type="match status" value="2"/>
</dbReference>
<dbReference type="Pfam" id="PF05193">
    <property type="entry name" value="Peptidase_M16_C"/>
    <property type="match status" value="1"/>
</dbReference>
<evidence type="ECO:0000256" key="1">
    <source>
        <dbReference type="SAM" id="SignalP"/>
    </source>
</evidence>
<dbReference type="InterPro" id="IPR011765">
    <property type="entry name" value="Pept_M16_N"/>
</dbReference>
<dbReference type="GO" id="GO:0046872">
    <property type="term" value="F:metal ion binding"/>
    <property type="evidence" value="ECO:0007669"/>
    <property type="project" value="InterPro"/>
</dbReference>
<keyword evidence="1" id="KW-0732">Signal</keyword>
<dbReference type="AlphaFoldDB" id="A0A1M6DTZ6"/>